<reference evidence="1" key="2">
    <citation type="submission" date="2021-04" db="EMBL/GenBank/DDBJ databases">
        <authorList>
            <person name="Dong X."/>
        </authorList>
    </citation>
    <scope>NUCLEOTIDE SEQUENCE</scope>
    <source>
        <strain evidence="1">ZWT</strain>
    </source>
</reference>
<accession>A0A9J6P2W0</accession>
<evidence type="ECO:0000313" key="1">
    <source>
        <dbReference type="EMBL" id="MCM1990526.1"/>
    </source>
</evidence>
<dbReference type="AlphaFoldDB" id="A0A9J6P2W0"/>
<gene>
    <name evidence="1" type="ORF">KDK92_12410</name>
</gene>
<proteinExistence type="predicted"/>
<comment type="caution">
    <text evidence="1">The sequence shown here is derived from an EMBL/GenBank/DDBJ whole genome shotgun (WGS) entry which is preliminary data.</text>
</comment>
<dbReference type="EMBL" id="JAGSOJ010000002">
    <property type="protein sequence ID" value="MCM1990526.1"/>
    <property type="molecule type" value="Genomic_DNA"/>
</dbReference>
<dbReference type="Proteomes" id="UP001056429">
    <property type="component" value="Unassembled WGS sequence"/>
</dbReference>
<dbReference type="RefSeq" id="WP_250859562.1">
    <property type="nucleotide sequence ID" value="NZ_JAGSOJ010000002.1"/>
</dbReference>
<evidence type="ECO:0000313" key="2">
    <source>
        <dbReference type="Proteomes" id="UP001056429"/>
    </source>
</evidence>
<protein>
    <submittedName>
        <fullName evidence="1">Uncharacterized protein</fullName>
    </submittedName>
</protein>
<sequence length="712" mass="82067">MKQTEDFTLRKALIITMVFVFFLTLMPSMVFAEGNTSDEAKSENQEEKDSTQEEVIKTVKGIYNSIDKELNEEEINEDLYYELTEEEIKYIEQIMPKSESDAAIEGKDAKSLSSSKNRSIREAYFLPKITAYRENYTIHMMFAGISIDGENVQIWGKNNNNHFLIKDYGDTLPGCCLIRTFDWNITDIPNAINESNIVKSYDQDFDNIGIYIRIKNGKCDGTDLTYYENFSLLEKDVFKGVNLITSFDTDNLTFNFDKTLLSSANYNTQFPAVAIQDEPFEMRLIKNSDEWNKHYKVFIKGWNEGREYQEKLDNCVNLYTWIPPHDGVFNIVVEDNKSKPVIVRKVFVRKEDNNNDDYLSIDNVVIDKSGENVEIKVDTDNFHEDNSINNSQLAVKVGEESVWSKTIKNYSDSIMDINDDIITVSETNNNFELSKGQYVIDAFVKKRFSVEYEDAVRSHYSDENFEGLFNVTATNASEDEVVNSNGFELGETYTFKISPDSEKSQGVDLSNLEFAFLIWDARGKRVIEEYDEGDSNNIEKSFTYTFRDPGEYKVYLRARVKDDSTQTQYRPNNDTWNLPNSYMDEVSMEVIIPMEETEMEISHVEITSFNKGSCTLFDQGENHGGRKINAHSKNIINISAEYDGNNDDSNRLMYKVYAIHDGIWECLTQYTVSNEIPFYPRSTGEYKLLILVKDSVSGSEQDRLELNVIAEN</sequence>
<reference evidence="1" key="1">
    <citation type="journal article" date="2021" name="mSystems">
        <title>Bacteria and Archaea Synergistically Convert Glycine Betaine to Biogenic Methane in the Formosa Cold Seep of the South China Sea.</title>
        <authorList>
            <person name="Li L."/>
            <person name="Zhang W."/>
            <person name="Zhang S."/>
            <person name="Song L."/>
            <person name="Sun Q."/>
            <person name="Zhang H."/>
            <person name="Xiang H."/>
            <person name="Dong X."/>
        </authorList>
    </citation>
    <scope>NUCLEOTIDE SEQUENCE</scope>
    <source>
        <strain evidence="1">ZWT</strain>
    </source>
</reference>
<name>A0A9J6P2W0_9CLOT</name>
<organism evidence="1 2">
    <name type="scientific">Oceanirhabdus seepicola</name>
    <dbReference type="NCBI Taxonomy" id="2828781"/>
    <lineage>
        <taxon>Bacteria</taxon>
        <taxon>Bacillati</taxon>
        <taxon>Bacillota</taxon>
        <taxon>Clostridia</taxon>
        <taxon>Eubacteriales</taxon>
        <taxon>Clostridiaceae</taxon>
        <taxon>Oceanirhabdus</taxon>
    </lineage>
</organism>
<keyword evidence="2" id="KW-1185">Reference proteome</keyword>